<proteinExistence type="predicted"/>
<name>A0A3G4ZPZ0_9VIRU</name>
<organism evidence="1">
    <name type="scientific">Barrevirus sp</name>
    <dbReference type="NCBI Taxonomy" id="2487763"/>
    <lineage>
        <taxon>Viruses</taxon>
        <taxon>Varidnaviria</taxon>
        <taxon>Bamfordvirae</taxon>
        <taxon>Nucleocytoviricota</taxon>
        <taxon>Megaviricetes</taxon>
        <taxon>Imitervirales</taxon>
        <taxon>Mimiviridae</taxon>
        <taxon>Klosneuvirinae</taxon>
    </lineage>
</organism>
<gene>
    <name evidence="1" type="ORF">Barrevirus5_15</name>
</gene>
<dbReference type="EMBL" id="MK072002">
    <property type="protein sequence ID" value="AYV76956.1"/>
    <property type="molecule type" value="Genomic_DNA"/>
</dbReference>
<accession>A0A3G4ZPZ0</accession>
<sequence length="165" mass="19433">MDISNQLDTIKIANFNNKINNELNYMKTVSILTPFANGQAVNLEERIKVLEQIIKQPGLYQNSVQKQRDHLFKEIDKYTYKKQWNKLPPFHKTVKINEYLLEHIKDKKVRDALSDKLADHALKGQINNKKYVVYDPNEEKILLLPCLKIIKDEKDGTYTYKLEIV</sequence>
<evidence type="ECO:0000313" key="1">
    <source>
        <dbReference type="EMBL" id="AYV76956.1"/>
    </source>
</evidence>
<protein>
    <submittedName>
        <fullName evidence="1">Uncharacterized protein</fullName>
    </submittedName>
</protein>
<reference evidence="1" key="1">
    <citation type="submission" date="2018-10" db="EMBL/GenBank/DDBJ databases">
        <title>Hidden diversity of soil giant viruses.</title>
        <authorList>
            <person name="Schulz F."/>
            <person name="Alteio L."/>
            <person name="Goudeau D."/>
            <person name="Ryan E.M."/>
            <person name="Malmstrom R.R."/>
            <person name="Blanchard J."/>
            <person name="Woyke T."/>
        </authorList>
    </citation>
    <scope>NUCLEOTIDE SEQUENCE</scope>
    <source>
        <strain evidence="1">BAV1</strain>
    </source>
</reference>